<feature type="compositionally biased region" description="Polar residues" evidence="1">
    <location>
        <begin position="80"/>
        <end position="95"/>
    </location>
</feature>
<protein>
    <submittedName>
        <fullName evidence="2">Uncharacterized protein</fullName>
    </submittedName>
</protein>
<comment type="caution">
    <text evidence="2">The sequence shown here is derived from an EMBL/GenBank/DDBJ whole genome shotgun (WGS) entry which is preliminary data.</text>
</comment>
<evidence type="ECO:0000256" key="1">
    <source>
        <dbReference type="SAM" id="MobiDB-lite"/>
    </source>
</evidence>
<dbReference type="AlphaFoldDB" id="A0A9D7FGA3"/>
<proteinExistence type="predicted"/>
<feature type="region of interest" description="Disordered" evidence="1">
    <location>
        <begin position="34"/>
        <end position="106"/>
    </location>
</feature>
<name>A0A9D7FGA3_9RHOO</name>
<evidence type="ECO:0000313" key="2">
    <source>
        <dbReference type="EMBL" id="MBK7424605.1"/>
    </source>
</evidence>
<organism evidence="2 3">
    <name type="scientific">Candidatus Propionivibrio dominans</name>
    <dbReference type="NCBI Taxonomy" id="2954373"/>
    <lineage>
        <taxon>Bacteria</taxon>
        <taxon>Pseudomonadati</taxon>
        <taxon>Pseudomonadota</taxon>
        <taxon>Betaproteobacteria</taxon>
        <taxon>Rhodocyclales</taxon>
        <taxon>Rhodocyclaceae</taxon>
        <taxon>Propionivibrio</taxon>
    </lineage>
</organism>
<evidence type="ECO:0000313" key="3">
    <source>
        <dbReference type="Proteomes" id="UP000886602"/>
    </source>
</evidence>
<reference evidence="2" key="1">
    <citation type="submission" date="2020-10" db="EMBL/GenBank/DDBJ databases">
        <title>Connecting structure to function with the recovery of over 1000 high-quality activated sludge metagenome-assembled genomes encoding full-length rRNA genes using long-read sequencing.</title>
        <authorList>
            <person name="Singleton C.M."/>
            <person name="Petriglieri F."/>
            <person name="Kristensen J.M."/>
            <person name="Kirkegaard R.H."/>
            <person name="Michaelsen T.Y."/>
            <person name="Andersen M.H."/>
            <person name="Karst S.M."/>
            <person name="Dueholm M.S."/>
            <person name="Nielsen P.H."/>
            <person name="Albertsen M."/>
        </authorList>
    </citation>
    <scope>NUCLEOTIDE SEQUENCE</scope>
    <source>
        <strain evidence="2">EsbW_18-Q3-R4-48_MAXAC.044</strain>
    </source>
</reference>
<feature type="compositionally biased region" description="Polar residues" evidence="1">
    <location>
        <begin position="41"/>
        <end position="60"/>
    </location>
</feature>
<feature type="compositionally biased region" description="Polar residues" evidence="1">
    <location>
        <begin position="146"/>
        <end position="155"/>
    </location>
</feature>
<sequence>MNSGVGGKYTAANVASFAAAFQQIAGQRWGGSEQFKAGDQAANSTEATTGSALNQGNEQSAGLAVKSQAKLSGQVGVGGTAQQNTTVSRDITPGSQGKPAGTNVKNTGAFNAAEQFLGLKNTTGRVGLDASTGGEINNAETRKDGSGTSQSTSDKAQAEKNFAQVRSAAMEVMASTQNSGVKAAGYQFLGELASSTDAKFGTNTRATLTDKASDGNSRTDGRHADASASLGNAVAQRAIGIYGTPEAAFAAFNNDPVAFGRAVGDPVASRAAMETLPSTAHPVSGIGGSVLSSPRGVKETSVAGNAAVMADNEGNQFAARSAAAGYQNQADHKGQVPKEMPSLEQANTAYTGVSGEVISGKAASLAQQRTQRGVTMAAQAINADEQGMSRLMKSALGGGAFEFFGLNNGGKETQAQLNRLAENSPEVRASLDQLAAQGGAPTADNMNKLNAALSTYQNKLSEQYGQYWRAAIQNAGEDLFGGKP</sequence>
<gene>
    <name evidence="2" type="ORF">IPJ48_16805</name>
</gene>
<dbReference type="Proteomes" id="UP000886602">
    <property type="component" value="Unassembled WGS sequence"/>
</dbReference>
<feature type="region of interest" description="Disordered" evidence="1">
    <location>
        <begin position="128"/>
        <end position="159"/>
    </location>
</feature>
<dbReference type="EMBL" id="JADJNC010000037">
    <property type="protein sequence ID" value="MBK7424605.1"/>
    <property type="molecule type" value="Genomic_DNA"/>
</dbReference>
<accession>A0A9D7FGA3</accession>